<dbReference type="Proteomes" id="UP001221208">
    <property type="component" value="Unassembled WGS sequence"/>
</dbReference>
<evidence type="ECO:0000313" key="2">
    <source>
        <dbReference type="EMBL" id="MDC8756015.1"/>
    </source>
</evidence>
<reference evidence="2 3" key="1">
    <citation type="submission" date="2022-10" db="EMBL/GenBank/DDBJ databases">
        <title>Janthinobacterium sp. hw3 Genome sequencing.</title>
        <authorList>
            <person name="Park S."/>
        </authorList>
    </citation>
    <scope>NUCLEOTIDE SEQUENCE [LARGE SCALE GENOMIC DNA]</scope>
    <source>
        <strain evidence="3">hw3</strain>
    </source>
</reference>
<accession>A0ABT5JUC6</accession>
<sequence>MNRIDRYLLSAAAATCAVGIYVAAAPDSAVAAPPAPEAAPASAPPAARFAGPMARDGNPFALGAPPADGDAAAENPEAAGVLGRNGRAVDFGGLSAAQFIAKWSAAARAGNAEAAYQIYQAESVCANNDEPLADYENDSERAAFLRERASAQKICAGVSPAQVQERLHFLALAARAGVTAAQIDFFTEGPYGRSLHPGSNGADPLVQQWNKDALANLQAAAAGGEPFALALLADVYNNGQLLPRNAKMALAYTVADATARHVAWSQTQLRRRFGTQISDADFQDALQTGAQMGRECCQK</sequence>
<feature type="signal peptide" evidence="1">
    <location>
        <begin position="1"/>
        <end position="31"/>
    </location>
</feature>
<keyword evidence="3" id="KW-1185">Reference proteome</keyword>
<name>A0ABT5JUC6_9BURK</name>
<comment type="caution">
    <text evidence="2">The sequence shown here is derived from an EMBL/GenBank/DDBJ whole genome shotgun (WGS) entry which is preliminary data.</text>
</comment>
<dbReference type="RefSeq" id="WP_273668645.1">
    <property type="nucleotide sequence ID" value="NZ_JAQQXR010000001.1"/>
</dbReference>
<evidence type="ECO:0008006" key="4">
    <source>
        <dbReference type="Google" id="ProtNLM"/>
    </source>
</evidence>
<proteinExistence type="predicted"/>
<gene>
    <name evidence="2" type="ORF">OIK44_00260</name>
</gene>
<keyword evidence="1" id="KW-0732">Signal</keyword>
<protein>
    <recommendedName>
        <fullName evidence="4">Sel1 repeat family protein</fullName>
    </recommendedName>
</protein>
<feature type="chain" id="PRO_5046782748" description="Sel1 repeat family protein" evidence="1">
    <location>
        <begin position="32"/>
        <end position="299"/>
    </location>
</feature>
<evidence type="ECO:0000313" key="3">
    <source>
        <dbReference type="Proteomes" id="UP001221208"/>
    </source>
</evidence>
<dbReference type="EMBL" id="JAQQXR010000001">
    <property type="protein sequence ID" value="MDC8756015.1"/>
    <property type="molecule type" value="Genomic_DNA"/>
</dbReference>
<evidence type="ECO:0000256" key="1">
    <source>
        <dbReference type="SAM" id="SignalP"/>
    </source>
</evidence>
<organism evidence="2 3">
    <name type="scientific">Janthinobacterium fluminis</name>
    <dbReference type="NCBI Taxonomy" id="2987524"/>
    <lineage>
        <taxon>Bacteria</taxon>
        <taxon>Pseudomonadati</taxon>
        <taxon>Pseudomonadota</taxon>
        <taxon>Betaproteobacteria</taxon>
        <taxon>Burkholderiales</taxon>
        <taxon>Oxalobacteraceae</taxon>
        <taxon>Janthinobacterium</taxon>
    </lineage>
</organism>